<keyword evidence="5 8" id="KW-0067">ATP-binding</keyword>
<evidence type="ECO:0000256" key="9">
    <source>
        <dbReference type="SAM" id="MobiDB-lite"/>
    </source>
</evidence>
<evidence type="ECO:0000313" key="11">
    <source>
        <dbReference type="EMBL" id="MBA0725646.1"/>
    </source>
</evidence>
<feature type="compositionally biased region" description="Polar residues" evidence="9">
    <location>
        <begin position="42"/>
        <end position="54"/>
    </location>
</feature>
<accession>A0A7J9ANH6</accession>
<name>A0A7J9ANH6_9ROSI</name>
<dbReference type="Gene3D" id="3.30.200.20">
    <property type="entry name" value="Phosphorylase Kinase, domain 1"/>
    <property type="match status" value="1"/>
</dbReference>
<feature type="domain" description="Protein kinase" evidence="10">
    <location>
        <begin position="87"/>
        <end position="383"/>
    </location>
</feature>
<dbReference type="GO" id="GO:0005524">
    <property type="term" value="F:ATP binding"/>
    <property type="evidence" value="ECO:0007669"/>
    <property type="project" value="UniProtKB-UniRule"/>
</dbReference>
<evidence type="ECO:0000256" key="6">
    <source>
        <dbReference type="ARBA" id="ARBA00047899"/>
    </source>
</evidence>
<protein>
    <recommendedName>
        <fullName evidence="1">non-specific serine/threonine protein kinase</fullName>
        <ecNumber evidence="1">2.7.11.1</ecNumber>
    </recommendedName>
</protein>
<comment type="catalytic activity">
    <reaction evidence="6">
        <text>L-threonyl-[protein] + ATP = O-phospho-L-threonyl-[protein] + ADP + H(+)</text>
        <dbReference type="Rhea" id="RHEA:46608"/>
        <dbReference type="Rhea" id="RHEA-COMP:11060"/>
        <dbReference type="Rhea" id="RHEA-COMP:11605"/>
        <dbReference type="ChEBI" id="CHEBI:15378"/>
        <dbReference type="ChEBI" id="CHEBI:30013"/>
        <dbReference type="ChEBI" id="CHEBI:30616"/>
        <dbReference type="ChEBI" id="CHEBI:61977"/>
        <dbReference type="ChEBI" id="CHEBI:456216"/>
        <dbReference type="EC" id="2.7.11.1"/>
    </reaction>
</comment>
<feature type="region of interest" description="Disordered" evidence="9">
    <location>
        <begin position="1"/>
        <end position="54"/>
    </location>
</feature>
<keyword evidence="3 8" id="KW-0547">Nucleotide-binding</keyword>
<evidence type="ECO:0000256" key="5">
    <source>
        <dbReference type="ARBA" id="ARBA00022840"/>
    </source>
</evidence>
<dbReference type="InterPro" id="IPR000719">
    <property type="entry name" value="Prot_kinase_dom"/>
</dbReference>
<sequence>MKCFHFSGNEKNDEPKTTKSISVRSSESVSISTDHDMRRSGSEFNSQNVSDFSTESSTKNSFAALSQRQSNLREFTFLELKAATKNFSRSLMIGEGGFGGVYRGVIRISDDYHKKLDIAVKQLSRRGLQGHKEWVTEVNVLGVVEHQNLVKLVGYCAEDDERGIQRLLIYEYLPNRSVQDHLSSRFQATLPWATRIKIAQDAARGLMYLHEGMDFQIIFRDFKSSNILLDEHWNAKLSDFGLARLGPSDGLSHVSTAVEVSNCPVFEQVVGTIGYAAPEYIQTGRLTAKSDVWSYGVFLYELITGRRPLDRNRPKAEQKLLEWVRPHLSDMKKFRLILDPRLEGKYSLKSARKLAAVANKCLARQAKQRPKMSEVLQMLDEIVETADMLSPQPATKSSIPKHVSELSKRERLKRRFIDLINSDKRCLVWRTWRPKIVRTT</sequence>
<dbReference type="PROSITE" id="PS00107">
    <property type="entry name" value="PROTEIN_KINASE_ATP"/>
    <property type="match status" value="1"/>
</dbReference>
<evidence type="ECO:0000256" key="2">
    <source>
        <dbReference type="ARBA" id="ARBA00022679"/>
    </source>
</evidence>
<dbReference type="InterPro" id="IPR050823">
    <property type="entry name" value="Plant_Ser_Thr_Prot_Kinase"/>
</dbReference>
<feature type="compositionally biased region" description="Basic and acidic residues" evidence="9">
    <location>
        <begin position="8"/>
        <end position="17"/>
    </location>
</feature>
<evidence type="ECO:0000256" key="7">
    <source>
        <dbReference type="ARBA" id="ARBA00048679"/>
    </source>
</evidence>
<evidence type="ECO:0000256" key="1">
    <source>
        <dbReference type="ARBA" id="ARBA00012513"/>
    </source>
</evidence>
<reference evidence="11 12" key="1">
    <citation type="journal article" date="2019" name="Genome Biol. Evol.">
        <title>Insights into the evolution of the New World diploid cottons (Gossypium, subgenus Houzingenia) based on genome sequencing.</title>
        <authorList>
            <person name="Grover C.E."/>
            <person name="Arick M.A. 2nd"/>
            <person name="Thrash A."/>
            <person name="Conover J.L."/>
            <person name="Sanders W.S."/>
            <person name="Peterson D.G."/>
            <person name="Frelichowski J.E."/>
            <person name="Scheffler J.A."/>
            <person name="Scheffler B.E."/>
            <person name="Wendel J.F."/>
        </authorList>
    </citation>
    <scope>NUCLEOTIDE SEQUENCE [LARGE SCALE GENOMIC DNA]</scope>
    <source>
        <strain evidence="11">4</strain>
        <tissue evidence="11">Leaf</tissue>
    </source>
</reference>
<dbReference type="InterPro" id="IPR011009">
    <property type="entry name" value="Kinase-like_dom_sf"/>
</dbReference>
<dbReference type="InterPro" id="IPR017441">
    <property type="entry name" value="Protein_kinase_ATP_BS"/>
</dbReference>
<evidence type="ECO:0000256" key="4">
    <source>
        <dbReference type="ARBA" id="ARBA00022777"/>
    </source>
</evidence>
<dbReference type="PANTHER" id="PTHR45621">
    <property type="entry name" value="OS01G0588500 PROTEIN-RELATED"/>
    <property type="match status" value="1"/>
</dbReference>
<gene>
    <name evidence="11" type="ORF">Golax_022213</name>
</gene>
<dbReference type="Proteomes" id="UP000593574">
    <property type="component" value="Unassembled WGS sequence"/>
</dbReference>
<keyword evidence="2" id="KW-0808">Transferase</keyword>
<evidence type="ECO:0000259" key="10">
    <source>
        <dbReference type="PROSITE" id="PS50011"/>
    </source>
</evidence>
<feature type="compositionally biased region" description="Low complexity" evidence="9">
    <location>
        <begin position="20"/>
        <end position="32"/>
    </location>
</feature>
<evidence type="ECO:0000256" key="3">
    <source>
        <dbReference type="ARBA" id="ARBA00022741"/>
    </source>
</evidence>
<keyword evidence="4" id="KW-0418">Kinase</keyword>
<dbReference type="FunFam" id="1.10.510.10:FF:000095">
    <property type="entry name" value="protein STRUBBELIG-RECEPTOR FAMILY 8"/>
    <property type="match status" value="1"/>
</dbReference>
<evidence type="ECO:0000256" key="8">
    <source>
        <dbReference type="PROSITE-ProRule" id="PRU10141"/>
    </source>
</evidence>
<dbReference type="SUPFAM" id="SSF56112">
    <property type="entry name" value="Protein kinase-like (PK-like)"/>
    <property type="match status" value="1"/>
</dbReference>
<dbReference type="EMBL" id="JABEZV010000011">
    <property type="protein sequence ID" value="MBA0725646.1"/>
    <property type="molecule type" value="Genomic_DNA"/>
</dbReference>
<dbReference type="EC" id="2.7.11.1" evidence="1"/>
<dbReference type="AlphaFoldDB" id="A0A7J9ANH6"/>
<dbReference type="PROSITE" id="PS50011">
    <property type="entry name" value="PROTEIN_KINASE_DOM"/>
    <property type="match status" value="1"/>
</dbReference>
<dbReference type="Gene3D" id="1.10.510.10">
    <property type="entry name" value="Transferase(Phosphotransferase) domain 1"/>
    <property type="match status" value="1"/>
</dbReference>
<dbReference type="Pfam" id="PF00069">
    <property type="entry name" value="Pkinase"/>
    <property type="match status" value="1"/>
</dbReference>
<dbReference type="FunFam" id="3.30.200.20:FF:000228">
    <property type="entry name" value="Serine/threonine-protein kinase BIK1"/>
    <property type="match status" value="1"/>
</dbReference>
<comment type="caution">
    <text evidence="11">The sequence shown here is derived from an EMBL/GenBank/DDBJ whole genome shotgun (WGS) entry which is preliminary data.</text>
</comment>
<keyword evidence="12" id="KW-1185">Reference proteome</keyword>
<organism evidence="11 12">
    <name type="scientific">Gossypium laxum</name>
    <dbReference type="NCBI Taxonomy" id="34288"/>
    <lineage>
        <taxon>Eukaryota</taxon>
        <taxon>Viridiplantae</taxon>
        <taxon>Streptophyta</taxon>
        <taxon>Embryophyta</taxon>
        <taxon>Tracheophyta</taxon>
        <taxon>Spermatophyta</taxon>
        <taxon>Magnoliopsida</taxon>
        <taxon>eudicotyledons</taxon>
        <taxon>Gunneridae</taxon>
        <taxon>Pentapetalae</taxon>
        <taxon>rosids</taxon>
        <taxon>malvids</taxon>
        <taxon>Malvales</taxon>
        <taxon>Malvaceae</taxon>
        <taxon>Malvoideae</taxon>
        <taxon>Gossypium</taxon>
    </lineage>
</organism>
<proteinExistence type="predicted"/>
<dbReference type="GO" id="GO:0004674">
    <property type="term" value="F:protein serine/threonine kinase activity"/>
    <property type="evidence" value="ECO:0007669"/>
    <property type="project" value="UniProtKB-EC"/>
</dbReference>
<dbReference type="CDD" id="cd14066">
    <property type="entry name" value="STKc_IRAK"/>
    <property type="match status" value="1"/>
</dbReference>
<feature type="binding site" evidence="8">
    <location>
        <position position="121"/>
    </location>
    <ligand>
        <name>ATP</name>
        <dbReference type="ChEBI" id="CHEBI:30616"/>
    </ligand>
</feature>
<evidence type="ECO:0000313" key="12">
    <source>
        <dbReference type="Proteomes" id="UP000593574"/>
    </source>
</evidence>
<comment type="catalytic activity">
    <reaction evidence="7">
        <text>L-seryl-[protein] + ATP = O-phospho-L-seryl-[protein] + ADP + H(+)</text>
        <dbReference type="Rhea" id="RHEA:17989"/>
        <dbReference type="Rhea" id="RHEA-COMP:9863"/>
        <dbReference type="Rhea" id="RHEA-COMP:11604"/>
        <dbReference type="ChEBI" id="CHEBI:15378"/>
        <dbReference type="ChEBI" id="CHEBI:29999"/>
        <dbReference type="ChEBI" id="CHEBI:30616"/>
        <dbReference type="ChEBI" id="CHEBI:83421"/>
        <dbReference type="ChEBI" id="CHEBI:456216"/>
        <dbReference type="EC" id="2.7.11.1"/>
    </reaction>
</comment>